<name>A0A0K8P0E9_PISS1</name>
<evidence type="ECO:0000313" key="2">
    <source>
        <dbReference type="Proteomes" id="UP000037660"/>
    </source>
</evidence>
<keyword evidence="2" id="KW-1185">Reference proteome</keyword>
<dbReference type="RefSeq" id="WP_054020140.1">
    <property type="nucleotide sequence ID" value="NZ_BBYR01000032.1"/>
</dbReference>
<dbReference type="Proteomes" id="UP000037660">
    <property type="component" value="Unassembled WGS sequence"/>
</dbReference>
<reference evidence="1 2" key="2">
    <citation type="journal article" date="2016" name="Science">
        <title>A bacterium that degrades and assimilates poly(ethylene terephthalate).</title>
        <authorList>
            <person name="Yoshida S."/>
            <person name="Hiraga K."/>
            <person name="Takehana T."/>
            <person name="Taniguchi I."/>
            <person name="Yamaji H."/>
            <person name="Maeda Y."/>
            <person name="Toyohara K."/>
            <person name="Miyamoto K."/>
            <person name="Kimura Y."/>
            <person name="Oda K."/>
        </authorList>
    </citation>
    <scope>NUCLEOTIDE SEQUENCE [LARGE SCALE GENOMIC DNA]</scope>
    <source>
        <strain evidence="2">NBRC 110686 / TISTR 2288 / 201-F6</strain>
    </source>
</reference>
<protein>
    <submittedName>
        <fullName evidence="1">Uncharacterized protein</fullName>
    </submittedName>
</protein>
<evidence type="ECO:0000313" key="1">
    <source>
        <dbReference type="EMBL" id="GAP36127.1"/>
    </source>
</evidence>
<comment type="caution">
    <text evidence="1">The sequence shown here is derived from an EMBL/GenBank/DDBJ whole genome shotgun (WGS) entry which is preliminary data.</text>
</comment>
<gene>
    <name evidence="1" type="ORF">ISF6_1967</name>
</gene>
<sequence length="89" mass="9756">MPPSADTPSPAARRLPAAAPDSADLYALARREAQRLRREAMDQALDQLAAWLRRRLRPRAAAWPRLIERAGVAPAGPLDAARGVRPLTR</sequence>
<organism evidence="1 2">
    <name type="scientific">Piscinibacter sakaiensis</name>
    <name type="common">Ideonella sakaiensis</name>
    <dbReference type="NCBI Taxonomy" id="1547922"/>
    <lineage>
        <taxon>Bacteria</taxon>
        <taxon>Pseudomonadati</taxon>
        <taxon>Pseudomonadota</taxon>
        <taxon>Betaproteobacteria</taxon>
        <taxon>Burkholderiales</taxon>
        <taxon>Sphaerotilaceae</taxon>
        <taxon>Piscinibacter</taxon>
    </lineage>
</organism>
<accession>A0A0K8P0E9</accession>
<proteinExistence type="predicted"/>
<dbReference type="AlphaFoldDB" id="A0A0K8P0E9"/>
<dbReference type="EMBL" id="BBYR01000032">
    <property type="protein sequence ID" value="GAP36127.1"/>
    <property type="molecule type" value="Genomic_DNA"/>
</dbReference>
<reference evidence="2" key="1">
    <citation type="submission" date="2015-07" db="EMBL/GenBank/DDBJ databases">
        <title>Discovery of a poly(ethylene terephthalate assimilation.</title>
        <authorList>
            <person name="Yoshida S."/>
            <person name="Hiraga K."/>
            <person name="Takehana T."/>
            <person name="Taniguchi I."/>
            <person name="Yamaji H."/>
            <person name="Maeda Y."/>
            <person name="Toyohara K."/>
            <person name="Miyamoto K."/>
            <person name="Kimura Y."/>
            <person name="Oda K."/>
        </authorList>
    </citation>
    <scope>NUCLEOTIDE SEQUENCE [LARGE SCALE GENOMIC DNA]</scope>
    <source>
        <strain evidence="2">NBRC 110686 / TISTR 2288 / 201-F6</strain>
    </source>
</reference>